<dbReference type="InterPro" id="IPR013783">
    <property type="entry name" value="Ig-like_fold"/>
</dbReference>
<gene>
    <name evidence="5" type="ORF">BD310DRAFT_958380</name>
    <name evidence="4" type="ORF">BD311DRAFT_75567</name>
</gene>
<dbReference type="SUPFAM" id="SSF81296">
    <property type="entry name" value="E set domains"/>
    <property type="match status" value="1"/>
</dbReference>
<feature type="region of interest" description="Disordered" evidence="2">
    <location>
        <begin position="333"/>
        <end position="360"/>
    </location>
</feature>
<feature type="region of interest" description="Disordered" evidence="2">
    <location>
        <begin position="265"/>
        <end position="316"/>
    </location>
</feature>
<evidence type="ECO:0000256" key="2">
    <source>
        <dbReference type="SAM" id="MobiDB-lite"/>
    </source>
</evidence>
<feature type="compositionally biased region" description="Basic residues" evidence="2">
    <location>
        <begin position="40"/>
        <end position="50"/>
    </location>
</feature>
<feature type="compositionally biased region" description="Low complexity" evidence="2">
    <location>
        <begin position="58"/>
        <end position="78"/>
    </location>
</feature>
<dbReference type="SUPFAM" id="SSF160219">
    <property type="entry name" value="AMPKBI-like"/>
    <property type="match status" value="1"/>
</dbReference>
<accession>A0A4V2K4G1</accession>
<evidence type="ECO:0000256" key="1">
    <source>
        <dbReference type="ARBA" id="ARBA00010926"/>
    </source>
</evidence>
<dbReference type="GO" id="GO:0005737">
    <property type="term" value="C:cytoplasm"/>
    <property type="evidence" value="ECO:0007669"/>
    <property type="project" value="TreeGrafter"/>
</dbReference>
<feature type="region of interest" description="Disordered" evidence="2">
    <location>
        <begin position="373"/>
        <end position="446"/>
    </location>
</feature>
<dbReference type="Pfam" id="PF04739">
    <property type="entry name" value="AMPKBI"/>
    <property type="match status" value="1"/>
</dbReference>
<dbReference type="PANTHER" id="PTHR10343">
    <property type="entry name" value="5'-AMP-ACTIVATED PROTEIN KINASE , BETA SUBUNIT"/>
    <property type="match status" value="1"/>
</dbReference>
<dbReference type="CDD" id="cd02859">
    <property type="entry name" value="E_set_AMPKbeta_like_N"/>
    <property type="match status" value="1"/>
</dbReference>
<evidence type="ECO:0000259" key="3">
    <source>
        <dbReference type="SMART" id="SM01010"/>
    </source>
</evidence>
<dbReference type="AlphaFoldDB" id="A0A4V2K4G1"/>
<dbReference type="Gene3D" id="2.60.40.10">
    <property type="entry name" value="Immunoglobulins"/>
    <property type="match status" value="1"/>
</dbReference>
<dbReference type="Pfam" id="PF16561">
    <property type="entry name" value="AMPK1_CBM"/>
    <property type="match status" value="1"/>
</dbReference>
<dbReference type="SMART" id="SM01010">
    <property type="entry name" value="AMPKBI"/>
    <property type="match status" value="1"/>
</dbReference>
<dbReference type="GO" id="GO:0019901">
    <property type="term" value="F:protein kinase binding"/>
    <property type="evidence" value="ECO:0007669"/>
    <property type="project" value="TreeGrafter"/>
</dbReference>
<dbReference type="EMBL" id="ML145116">
    <property type="protein sequence ID" value="TBU59202.1"/>
    <property type="molecule type" value="Genomic_DNA"/>
</dbReference>
<organism evidence="5 6">
    <name type="scientific">Dichomitus squalens</name>
    <dbReference type="NCBI Taxonomy" id="114155"/>
    <lineage>
        <taxon>Eukaryota</taxon>
        <taxon>Fungi</taxon>
        <taxon>Dikarya</taxon>
        <taxon>Basidiomycota</taxon>
        <taxon>Agaricomycotina</taxon>
        <taxon>Agaricomycetes</taxon>
        <taxon>Polyporales</taxon>
        <taxon>Polyporaceae</taxon>
        <taxon>Dichomitus</taxon>
    </lineage>
</organism>
<dbReference type="Proteomes" id="UP000292082">
    <property type="component" value="Unassembled WGS sequence"/>
</dbReference>
<dbReference type="OrthoDB" id="531008at2759"/>
<comment type="similarity">
    <text evidence="1">Belongs to the 5'-AMP-activated protein kinase beta subunit family.</text>
</comment>
<feature type="domain" description="Association with the SNF1 complex (ASC)" evidence="3">
    <location>
        <begin position="310"/>
        <end position="537"/>
    </location>
</feature>
<feature type="compositionally biased region" description="Basic and acidic residues" evidence="2">
    <location>
        <begin position="387"/>
        <end position="411"/>
    </location>
</feature>
<evidence type="ECO:0000313" key="4">
    <source>
        <dbReference type="EMBL" id="TBU31795.1"/>
    </source>
</evidence>
<feature type="compositionally biased region" description="Polar residues" evidence="2">
    <location>
        <begin position="338"/>
        <end position="348"/>
    </location>
</feature>
<dbReference type="InterPro" id="IPR037256">
    <property type="entry name" value="ASC_dom_sf"/>
</dbReference>
<dbReference type="InterPro" id="IPR014756">
    <property type="entry name" value="Ig_E-set"/>
</dbReference>
<dbReference type="InterPro" id="IPR050827">
    <property type="entry name" value="CRP1_MDG1_kinase"/>
</dbReference>
<keyword evidence="5" id="KW-0418">Kinase</keyword>
<feature type="compositionally biased region" description="Pro residues" evidence="2">
    <location>
        <begin position="90"/>
        <end position="102"/>
    </location>
</feature>
<protein>
    <submittedName>
        <fullName evidence="5">5'-AMP-activated protein kinase beta subunit, interation domain-containing protein</fullName>
    </submittedName>
</protein>
<feature type="region of interest" description="Disordered" evidence="2">
    <location>
        <begin position="460"/>
        <end position="487"/>
    </location>
</feature>
<dbReference type="InterPro" id="IPR006828">
    <property type="entry name" value="ASC_dom"/>
</dbReference>
<sequence length="537" mass="57511">MGNTSSNPQSAHSRLDSPARSAHHSPIRGGSPNPSSSTSHRVHRSLRNKKKSLELPDLASLTLTPASSTPASVSVSPHPAHRRPRASSPIPIPTAGNPPPQTFRPQNNLPSAARIDRMADGRSRYKHSLSAFASTRSFQSTVVQDSPPRSDVPMRSEFVPEVVHSTIPIALMKAEEDGHKLEPVNYKITWRGGGKKVVLIRAGHDNWQGRQPMEYDPETNTFWTMVSLLPGTHHLKFIVDDQTRLTNDYPRAVDDRDGTLANYVAVPHPTSSSPPNTTQLATPLSSPHHTHPNNFNSFWSDSTGAGPTGGSSRDAKWTTDIPQELIAAAAEEEAYLTSADSPTSSASGVPTPNIPPAPALPRHLDKLILNVRPPAMAGPVSSSTGTSERDKRRSTREKARDRQRDRAKEGRSTQLGMTSAEGASTEDGAGPNGPAAPPPPLHLPVVTASGTDVTAQMLAAQQASGPPTPPAQPTGRPLDGPGISDDASVLPVPSHVVLHHLSTSAIRNGVLAVADTTRYRKKCGRLQYITTIYYKPT</sequence>
<name>A0A4V2K4G1_9APHY</name>
<dbReference type="GO" id="GO:0007165">
    <property type="term" value="P:signal transduction"/>
    <property type="evidence" value="ECO:0007669"/>
    <property type="project" value="TreeGrafter"/>
</dbReference>
<feature type="region of interest" description="Disordered" evidence="2">
    <location>
        <begin position="1"/>
        <end position="108"/>
    </location>
</feature>
<evidence type="ECO:0000313" key="6">
    <source>
        <dbReference type="Proteomes" id="UP000292082"/>
    </source>
</evidence>
<evidence type="ECO:0000313" key="5">
    <source>
        <dbReference type="EMBL" id="TBU59202.1"/>
    </source>
</evidence>
<feature type="compositionally biased region" description="Low complexity" evidence="2">
    <location>
        <begin position="269"/>
        <end position="278"/>
    </location>
</feature>
<dbReference type="GO" id="GO:0031588">
    <property type="term" value="C:nucleotide-activated protein kinase complex"/>
    <property type="evidence" value="ECO:0007669"/>
    <property type="project" value="TreeGrafter"/>
</dbReference>
<dbReference type="STRING" id="114155.A0A4V2K4G1"/>
<proteinExistence type="inferred from homology"/>
<keyword evidence="5" id="KW-0808">Transferase</keyword>
<dbReference type="InterPro" id="IPR032640">
    <property type="entry name" value="AMPK1_CBM"/>
</dbReference>
<dbReference type="PANTHER" id="PTHR10343:SF84">
    <property type="entry name" value="5'-AMP-ACTIVATED PROTEIN KINASE SUBUNIT BETA-1"/>
    <property type="match status" value="1"/>
</dbReference>
<dbReference type="Proteomes" id="UP000292957">
    <property type="component" value="Unassembled WGS sequence"/>
</dbReference>
<keyword evidence="6" id="KW-1185">Reference proteome</keyword>
<reference evidence="5 6" key="1">
    <citation type="submission" date="2019-01" db="EMBL/GenBank/DDBJ databases">
        <title>Draft genome sequences of three monokaryotic isolates of the white-rot basidiomycete fungus Dichomitus squalens.</title>
        <authorList>
            <consortium name="DOE Joint Genome Institute"/>
            <person name="Lopez S.C."/>
            <person name="Andreopoulos B."/>
            <person name="Pangilinan J."/>
            <person name="Lipzen A."/>
            <person name="Riley R."/>
            <person name="Ahrendt S."/>
            <person name="Ng V."/>
            <person name="Barry K."/>
            <person name="Daum C."/>
            <person name="Grigoriev I.V."/>
            <person name="Hilden K.S."/>
            <person name="Makela M.R."/>
            <person name="de Vries R.P."/>
        </authorList>
    </citation>
    <scope>NUCLEOTIDE SEQUENCE [LARGE SCALE GENOMIC DNA]</scope>
    <source>
        <strain evidence="5 6">CBS 464.89</strain>
        <strain evidence="4">OM18370.1</strain>
    </source>
</reference>
<dbReference type="EMBL" id="ML143397">
    <property type="protein sequence ID" value="TBU31795.1"/>
    <property type="molecule type" value="Genomic_DNA"/>
</dbReference>
<feature type="compositionally biased region" description="Polar residues" evidence="2">
    <location>
        <begin position="279"/>
        <end position="305"/>
    </location>
</feature>
<dbReference type="GO" id="GO:0005634">
    <property type="term" value="C:nucleus"/>
    <property type="evidence" value="ECO:0007669"/>
    <property type="project" value="TreeGrafter"/>
</dbReference>
<dbReference type="Gene3D" id="6.20.250.60">
    <property type="match status" value="1"/>
</dbReference>
<feature type="compositionally biased region" description="Polar residues" evidence="2">
    <location>
        <begin position="1"/>
        <end position="12"/>
    </location>
</feature>
<dbReference type="GO" id="GO:0016301">
    <property type="term" value="F:kinase activity"/>
    <property type="evidence" value="ECO:0007669"/>
    <property type="project" value="UniProtKB-KW"/>
</dbReference>